<dbReference type="GeneID" id="20242490"/>
<evidence type="ECO:0000256" key="2">
    <source>
        <dbReference type="SAM" id="Phobius"/>
    </source>
</evidence>
<accession>V4CCF3</accession>
<gene>
    <name evidence="5" type="ORF">LOTGIDRAFT_173716</name>
</gene>
<proteinExistence type="predicted"/>
<organism evidence="5 6">
    <name type="scientific">Lottia gigantea</name>
    <name type="common">Giant owl limpet</name>
    <dbReference type="NCBI Taxonomy" id="225164"/>
    <lineage>
        <taxon>Eukaryota</taxon>
        <taxon>Metazoa</taxon>
        <taxon>Spiralia</taxon>
        <taxon>Lophotrochozoa</taxon>
        <taxon>Mollusca</taxon>
        <taxon>Gastropoda</taxon>
        <taxon>Patellogastropoda</taxon>
        <taxon>Lottioidea</taxon>
        <taxon>Lottiidae</taxon>
        <taxon>Lottia</taxon>
    </lineage>
</organism>
<dbReference type="Proteomes" id="UP000030746">
    <property type="component" value="Unassembled WGS sequence"/>
</dbReference>
<sequence length="945" mass="105481">MALMGHHTSLWVFFILRMAQEKIISTDLNLVKLYQEILTEVLQTNFTIPESTIDEIHNKILHEIKEKCRPLVERGVLFERDISRRLNFLVTPILQEAKRVNMNRKYSYNGSKCGGLCTRIYNPRVQSWTVLEGDVNTAFNDIRSWMKNMDNLDSSVIYGSWGEAGTCFDNIERYLRFRELFPKILYDVPYAPTPSSVHPGNGADVVFTPIHSELYMHNPEKVVPAEDIVLGLKTWRILIDEHGIRRTDSHKGITFDFPTCDSSFVDVEMKANIEYSLTKQLKVQTWAVVLSLGINKVFDKSVSKKISKILKLRVRIHSDALTLKEPIRVSISSDQARKFMESYNKFEQIMKVTNDNQSAALPPGAALTHLRERYPWIEFIETLRRGGVEAAMAMVKKKPEVIRNLPANENNIMGVAFEEIQIAKMMAEIVRNGSPIELIAGDGLGRFQYNGVEMPTPEYADAVFHNVVKDQYFAVQFKYSDDPRGLVNMIEEWNVKWSGRTPDPNLPEPLLHENVVLIGPNDVVGEVTNGNLGERIVRQFEQHEQIRYTPDDVSVMKQFLDDNSALLKDIVNSEDYNKHKRVQEDVKKNKNTLNTKEKNLSSLQEKLINLKQAKLDKGSGGNTEGIDKGISSMEKNINEKKAEISKAKNNLEIAENKLQISDKKMRTKIEDRITAKYRKEYIKKAALKEVALNVLVAAAVDGITALICTAGDEYTRYKNGEITLKQFTGKVLKSTAIATAKGAAFGLGLSSFNLAAQYAVANGSVYAGTLTTVAKAAGPVLMVGMFLKQSYDIVTAWNNGDLTTAGMKKAFARTVTAGGLSIGGMAAAGSLIGGLAGLFVGAGLAIAIGVGDYFLGDKLWSLFFKEDEEEQAALIIKKIEKIRTEVISSAYSLFGLTEYATLAEVKESYKVAILKYHPDKGGDAEIFNAVRVAYGLICSINNNSV</sequence>
<dbReference type="CDD" id="cd06257">
    <property type="entry name" value="DnaJ"/>
    <property type="match status" value="1"/>
</dbReference>
<feature type="transmembrane region" description="Helical" evidence="2">
    <location>
        <begin position="831"/>
        <end position="855"/>
    </location>
</feature>
<dbReference type="AlphaFoldDB" id="V4CCF3"/>
<dbReference type="OrthoDB" id="66964at2759"/>
<evidence type="ECO:0000256" key="1">
    <source>
        <dbReference type="SAM" id="Coils"/>
    </source>
</evidence>
<dbReference type="PROSITE" id="PS50076">
    <property type="entry name" value="DNAJ_2"/>
    <property type="match status" value="1"/>
</dbReference>
<dbReference type="SMART" id="SM00271">
    <property type="entry name" value="DnaJ"/>
    <property type="match status" value="1"/>
</dbReference>
<keyword evidence="2" id="KW-0812">Transmembrane</keyword>
<dbReference type="CTD" id="20242490"/>
<dbReference type="STRING" id="225164.V4CCF3"/>
<evidence type="ECO:0000256" key="3">
    <source>
        <dbReference type="SAM" id="SignalP"/>
    </source>
</evidence>
<evidence type="ECO:0000313" key="5">
    <source>
        <dbReference type="EMBL" id="ESO99574.1"/>
    </source>
</evidence>
<protein>
    <recommendedName>
        <fullName evidence="4">J domain-containing protein</fullName>
    </recommendedName>
</protein>
<keyword evidence="6" id="KW-1185">Reference proteome</keyword>
<keyword evidence="2" id="KW-1133">Transmembrane helix</keyword>
<dbReference type="EMBL" id="KB201021">
    <property type="protein sequence ID" value="ESO99574.1"/>
    <property type="molecule type" value="Genomic_DNA"/>
</dbReference>
<feature type="domain" description="J" evidence="4">
    <location>
        <begin position="889"/>
        <end position="942"/>
    </location>
</feature>
<feature type="coiled-coil region" evidence="1">
    <location>
        <begin position="579"/>
        <end position="664"/>
    </location>
</feature>
<dbReference type="Gene3D" id="1.10.287.110">
    <property type="entry name" value="DnaJ domain"/>
    <property type="match status" value="1"/>
</dbReference>
<dbReference type="HOGENOM" id="CLU_311072_0_0_1"/>
<name>V4CCF3_LOTGI</name>
<dbReference type="Pfam" id="PF00226">
    <property type="entry name" value="DnaJ"/>
    <property type="match status" value="1"/>
</dbReference>
<reference evidence="5 6" key="1">
    <citation type="journal article" date="2013" name="Nature">
        <title>Insights into bilaterian evolution from three spiralian genomes.</title>
        <authorList>
            <person name="Simakov O."/>
            <person name="Marletaz F."/>
            <person name="Cho S.J."/>
            <person name="Edsinger-Gonzales E."/>
            <person name="Havlak P."/>
            <person name="Hellsten U."/>
            <person name="Kuo D.H."/>
            <person name="Larsson T."/>
            <person name="Lv J."/>
            <person name="Arendt D."/>
            <person name="Savage R."/>
            <person name="Osoegawa K."/>
            <person name="de Jong P."/>
            <person name="Grimwood J."/>
            <person name="Chapman J.A."/>
            <person name="Shapiro H."/>
            <person name="Aerts A."/>
            <person name="Otillar R.P."/>
            <person name="Terry A.Y."/>
            <person name="Boore J.L."/>
            <person name="Grigoriev I.V."/>
            <person name="Lindberg D.R."/>
            <person name="Seaver E.C."/>
            <person name="Weisblat D.A."/>
            <person name="Putnam N.H."/>
            <person name="Rokhsar D.S."/>
        </authorList>
    </citation>
    <scope>NUCLEOTIDE SEQUENCE [LARGE SCALE GENOMIC DNA]</scope>
</reference>
<evidence type="ECO:0000313" key="6">
    <source>
        <dbReference type="Proteomes" id="UP000030746"/>
    </source>
</evidence>
<keyword evidence="3" id="KW-0732">Signal</keyword>
<feature type="signal peptide" evidence="3">
    <location>
        <begin position="1"/>
        <end position="21"/>
    </location>
</feature>
<dbReference type="InterPro" id="IPR001623">
    <property type="entry name" value="DnaJ_domain"/>
</dbReference>
<dbReference type="InterPro" id="IPR036869">
    <property type="entry name" value="J_dom_sf"/>
</dbReference>
<dbReference type="RefSeq" id="XP_009049734.1">
    <property type="nucleotide sequence ID" value="XM_009051486.1"/>
</dbReference>
<evidence type="ECO:0000259" key="4">
    <source>
        <dbReference type="PROSITE" id="PS50076"/>
    </source>
</evidence>
<dbReference type="SUPFAM" id="SSF46565">
    <property type="entry name" value="Chaperone J-domain"/>
    <property type="match status" value="1"/>
</dbReference>
<keyword evidence="2" id="KW-0472">Membrane</keyword>
<feature type="chain" id="PRO_5004717369" description="J domain-containing protein" evidence="3">
    <location>
        <begin position="22"/>
        <end position="945"/>
    </location>
</feature>
<dbReference type="KEGG" id="lgi:LOTGIDRAFT_173716"/>
<keyword evidence="1" id="KW-0175">Coiled coil</keyword>